<accession>A0A0W0VB39</accession>
<evidence type="ECO:0000313" key="2">
    <source>
        <dbReference type="Proteomes" id="UP000055035"/>
    </source>
</evidence>
<sequence length="673" mass="78276">MPSVLDSYIERLRGGDIASFLSYPNELIKKYGNILAQKPELMSLATLHELLISDKVQELDLVAAFNMQMLMEQLREQCSPNGNVMHSKADRFYNTAIGRLQKFISHLEDVLLYKHYKKDELIEHLRQENFLLSEPTINKLREENRVSRDEVYQYKASLNIPRSRDIENYKQANAGYKTYVQRFRNKLIHCALDDSFNEAERDSFSQIYYGDSTTIPRKWQHYVEIVKAFLDKAPTQSSFTLFKHSNTAFPKVLKEKFISLLEDAKIRNQQLAVMLALLTALKCSNLSTLAEALAVQLGFKNLVGLKTELDLMMQRLDSVMRDSITPLVIELADPKQSAVELKKDLKRLSKVARFPEEVKQSQDNQSSLKETHISQEDHHRIIAIMAEIEGGESTNEKLFKNIAGLIHELNRQSQDKNSNEYQLCLFIIRVMQQHPETSHLTTNEQNSIFLYVRDKFTKKLSATQMNALLMLKQDDLAVQIGKKLSNYFNRPTPALYAEFTTEVYPNIRDYIEQSNFKDQFNHFGFIYLGPLTEYLKTSYLAEDFDPKHLGEFMITQVNQFFASKADGILEKYLRSMMRQLLHDHLEDMRIVNPLGETIELDNSMKAQIEAAFMSHIDKLPDYQFKELKSFMLMIKPERAIPYFQQKVNNGINQFLRKHQPDLLDVEEAREMKP</sequence>
<reference evidence="1 2" key="1">
    <citation type="submission" date="2015-11" db="EMBL/GenBank/DDBJ databases">
        <title>Genomic analysis of 38 Legionella species identifies large and diverse effector repertoires.</title>
        <authorList>
            <person name="Burstein D."/>
            <person name="Amaro F."/>
            <person name="Zusman T."/>
            <person name="Lifshitz Z."/>
            <person name="Cohen O."/>
            <person name="Gilbert J.A."/>
            <person name="Pupko T."/>
            <person name="Shuman H.A."/>
            <person name="Segal G."/>
        </authorList>
    </citation>
    <scope>NUCLEOTIDE SEQUENCE [LARGE SCALE GENOMIC DNA]</scope>
    <source>
        <strain evidence="1 2">BL-540</strain>
    </source>
</reference>
<keyword evidence="2" id="KW-1185">Reference proteome</keyword>
<organism evidence="1 2">
    <name type="scientific">Legionella jordanis</name>
    <dbReference type="NCBI Taxonomy" id="456"/>
    <lineage>
        <taxon>Bacteria</taxon>
        <taxon>Pseudomonadati</taxon>
        <taxon>Pseudomonadota</taxon>
        <taxon>Gammaproteobacteria</taxon>
        <taxon>Legionellales</taxon>
        <taxon>Legionellaceae</taxon>
        <taxon>Legionella</taxon>
    </lineage>
</organism>
<dbReference type="STRING" id="456.Ljor_1646"/>
<protein>
    <submittedName>
        <fullName evidence="1">Uncharacterized protein</fullName>
    </submittedName>
</protein>
<comment type="caution">
    <text evidence="1">The sequence shown here is derived from an EMBL/GenBank/DDBJ whole genome shotgun (WGS) entry which is preliminary data.</text>
</comment>
<gene>
    <name evidence="1" type="ORF">Ljor_1646</name>
</gene>
<dbReference type="AlphaFoldDB" id="A0A0W0VB39"/>
<dbReference type="Proteomes" id="UP000055035">
    <property type="component" value="Unassembled WGS sequence"/>
</dbReference>
<dbReference type="EMBL" id="LNYJ01000011">
    <property type="protein sequence ID" value="KTD17340.1"/>
    <property type="molecule type" value="Genomic_DNA"/>
</dbReference>
<evidence type="ECO:0000313" key="1">
    <source>
        <dbReference type="EMBL" id="KTD17340.1"/>
    </source>
</evidence>
<dbReference type="PATRIC" id="fig|456.5.peg.1757"/>
<name>A0A0W0VB39_9GAMM</name>
<proteinExistence type="predicted"/>
<dbReference type="RefSeq" id="WP_058471102.1">
    <property type="nucleotide sequence ID" value="NZ_CAAAIC010000009.1"/>
</dbReference>
<dbReference type="OrthoDB" id="5645291at2"/>